<proteinExistence type="predicted"/>
<dbReference type="AlphaFoldDB" id="A0A371DQ68"/>
<accession>A0A371DQ68</accession>
<evidence type="ECO:0000313" key="2">
    <source>
        <dbReference type="Proteomes" id="UP000256964"/>
    </source>
</evidence>
<protein>
    <submittedName>
        <fullName evidence="1">Uncharacterized protein</fullName>
    </submittedName>
</protein>
<reference evidence="1 2" key="1">
    <citation type="journal article" date="2018" name="Biotechnol. Biofuels">
        <title>Integrative visual omics of the white-rot fungus Polyporus brumalis exposes the biotechnological potential of its oxidative enzymes for delignifying raw plant biomass.</title>
        <authorList>
            <person name="Miyauchi S."/>
            <person name="Rancon A."/>
            <person name="Drula E."/>
            <person name="Hage H."/>
            <person name="Chaduli D."/>
            <person name="Favel A."/>
            <person name="Grisel S."/>
            <person name="Henrissat B."/>
            <person name="Herpoel-Gimbert I."/>
            <person name="Ruiz-Duenas F.J."/>
            <person name="Chevret D."/>
            <person name="Hainaut M."/>
            <person name="Lin J."/>
            <person name="Wang M."/>
            <person name="Pangilinan J."/>
            <person name="Lipzen A."/>
            <person name="Lesage-Meessen L."/>
            <person name="Navarro D."/>
            <person name="Riley R."/>
            <person name="Grigoriev I.V."/>
            <person name="Zhou S."/>
            <person name="Raouche S."/>
            <person name="Rosso M.N."/>
        </authorList>
    </citation>
    <scope>NUCLEOTIDE SEQUENCE [LARGE SCALE GENOMIC DNA]</scope>
    <source>
        <strain evidence="1 2">BRFM 1820</strain>
    </source>
</reference>
<sequence>MDCVQSAAEALRLSTASIDAANVSNFEGLLRASSKDLSATFHLSNFCSTLSDFVGSVDEDEMNMPQIRRWRRNKRPAYMYGRSRKPAAVGCMFFPVIPHAYAKRYLAEILSHPTIGVSGFGKQHSTLQSTVACRHRIATAVVDLDTEAKNGHACCESATCETWNVIPSDTGKRFQIGRGETLKRNRPKPYYTHTLTGGITLN</sequence>
<dbReference type="Proteomes" id="UP000256964">
    <property type="component" value="Unassembled WGS sequence"/>
</dbReference>
<evidence type="ECO:0000313" key="1">
    <source>
        <dbReference type="EMBL" id="RDX54680.1"/>
    </source>
</evidence>
<dbReference type="EMBL" id="KZ857384">
    <property type="protein sequence ID" value="RDX54680.1"/>
    <property type="molecule type" value="Genomic_DNA"/>
</dbReference>
<keyword evidence="2" id="KW-1185">Reference proteome</keyword>
<organism evidence="1 2">
    <name type="scientific">Lentinus brumalis</name>
    <dbReference type="NCBI Taxonomy" id="2498619"/>
    <lineage>
        <taxon>Eukaryota</taxon>
        <taxon>Fungi</taxon>
        <taxon>Dikarya</taxon>
        <taxon>Basidiomycota</taxon>
        <taxon>Agaricomycotina</taxon>
        <taxon>Agaricomycetes</taxon>
        <taxon>Polyporales</taxon>
        <taxon>Polyporaceae</taxon>
        <taxon>Lentinus</taxon>
    </lineage>
</organism>
<name>A0A371DQ68_9APHY</name>
<gene>
    <name evidence="1" type="ORF">OH76DRAFT_988491</name>
</gene>